<protein>
    <recommendedName>
        <fullName evidence="1">DUF58 domain-containing protein</fullName>
    </recommendedName>
</protein>
<sequence length="369" mass="41588">MLVVSFIIAAIIIVMLQANVFRRFALRNISYSRRFSQKTCFSGDRMELVEQLSNGKWLPVPWLRVESQLSSQLIFRSQDNLAVSSGEHYQNHKSFFSLMPYTKITRTHSFVSARRGVYKLRSVALTGGDLLGIHHDMKQMMIEGELLVYPLPAQVKVDELPSHSWQGETSVRRWIVEDPFVVVGARDYRPSDSFKAVNWKATARAGKLQVHQYDYTADRKLMIYLNVEDHEGMWRTITDEALIERGIEWAAGAAEAVTASGMEVGFAANMPLQGELESAMLLPRSGHDQWMAILELLAKLSLTRTELFSDLLQRESERGVSGCDVLIISAYWNETLELAAQQLRFGGNSVSIWLLEGLASDQQQAGGAL</sequence>
<organism evidence="2">
    <name type="scientific">Paenibacillus sp. BIHB 4019</name>
    <dbReference type="NCBI Taxonomy" id="1870819"/>
    <lineage>
        <taxon>Bacteria</taxon>
        <taxon>Bacillati</taxon>
        <taxon>Bacillota</taxon>
        <taxon>Bacilli</taxon>
        <taxon>Bacillales</taxon>
        <taxon>Paenibacillaceae</taxon>
        <taxon>Paenibacillus</taxon>
    </lineage>
</organism>
<accession>A0A1B2DNB4</accession>
<dbReference type="Pfam" id="PF01882">
    <property type="entry name" value="DUF58"/>
    <property type="match status" value="1"/>
</dbReference>
<dbReference type="InterPro" id="IPR002881">
    <property type="entry name" value="DUF58"/>
</dbReference>
<proteinExistence type="predicted"/>
<gene>
    <name evidence="2" type="ORF">BBD42_23935</name>
</gene>
<evidence type="ECO:0000313" key="2">
    <source>
        <dbReference type="EMBL" id="ANY69193.1"/>
    </source>
</evidence>
<feature type="domain" description="DUF58" evidence="1">
    <location>
        <begin position="185"/>
        <end position="334"/>
    </location>
</feature>
<evidence type="ECO:0000259" key="1">
    <source>
        <dbReference type="Pfam" id="PF01882"/>
    </source>
</evidence>
<reference evidence="2" key="1">
    <citation type="submission" date="2016-08" db="EMBL/GenBank/DDBJ databases">
        <title>Complete Genome Seqeunce of Paenibacillus sp. BIHB 4019 from tea rhizoplane.</title>
        <authorList>
            <person name="Thakur R."/>
            <person name="Swarnkar M.K."/>
            <person name="Gulati A."/>
        </authorList>
    </citation>
    <scope>NUCLEOTIDE SEQUENCE [LARGE SCALE GENOMIC DNA]</scope>
    <source>
        <strain evidence="2">BIHB4019</strain>
    </source>
</reference>
<dbReference type="PANTHER" id="PTHR34351:SF2">
    <property type="entry name" value="DUF58 DOMAIN-CONTAINING PROTEIN"/>
    <property type="match status" value="1"/>
</dbReference>
<dbReference type="AlphaFoldDB" id="A0A1B2DNB4"/>
<name>A0A1B2DNB4_9BACL</name>
<dbReference type="EMBL" id="CP016808">
    <property type="protein sequence ID" value="ANY69193.1"/>
    <property type="molecule type" value="Genomic_DNA"/>
</dbReference>
<dbReference type="PANTHER" id="PTHR34351">
    <property type="entry name" value="SLR1927 PROTEIN-RELATED"/>
    <property type="match status" value="1"/>
</dbReference>